<gene>
    <name evidence="2" type="ORF">SAMN05428983_0098</name>
</gene>
<evidence type="ECO:0000313" key="3">
    <source>
        <dbReference type="Proteomes" id="UP000198917"/>
    </source>
</evidence>
<evidence type="ECO:0000256" key="1">
    <source>
        <dbReference type="SAM" id="MobiDB-lite"/>
    </source>
</evidence>
<dbReference type="EMBL" id="FNEW01000001">
    <property type="protein sequence ID" value="SDJ09019.1"/>
    <property type="molecule type" value="Genomic_DNA"/>
</dbReference>
<protein>
    <submittedName>
        <fullName evidence="2">Uncharacterized protein</fullName>
    </submittedName>
</protein>
<dbReference type="Proteomes" id="UP000198917">
    <property type="component" value="Unassembled WGS sequence"/>
</dbReference>
<evidence type="ECO:0000313" key="2">
    <source>
        <dbReference type="EMBL" id="SDJ09019.1"/>
    </source>
</evidence>
<comment type="caution">
    <text evidence="2">The sequence shown here is derived from an EMBL/GenBank/DDBJ whole genome shotgun (WGS) entry which is preliminary data.</text>
</comment>
<dbReference type="AlphaFoldDB" id="A0A7Z7BF20"/>
<proteinExistence type="predicted"/>
<sequence>MSGQDVAACFFSPPGRRWPEGSDEGETLPHISTLSPSSRCRGLLPGGEKKQAATSLPCLIA</sequence>
<reference evidence="2 3" key="1">
    <citation type="submission" date="2016-10" db="EMBL/GenBank/DDBJ databases">
        <authorList>
            <person name="Varghese N."/>
            <person name="Submissions S."/>
        </authorList>
    </citation>
    <scope>NUCLEOTIDE SEQUENCE [LARGE SCALE GENOMIC DNA]</scope>
    <source>
        <strain evidence="2 3">PDC82</strain>
    </source>
</reference>
<organism evidence="2 3">
    <name type="scientific">Agrobacterium fabrum</name>
    <dbReference type="NCBI Taxonomy" id="1176649"/>
    <lineage>
        <taxon>Bacteria</taxon>
        <taxon>Pseudomonadati</taxon>
        <taxon>Pseudomonadota</taxon>
        <taxon>Alphaproteobacteria</taxon>
        <taxon>Hyphomicrobiales</taxon>
        <taxon>Rhizobiaceae</taxon>
        <taxon>Rhizobium/Agrobacterium group</taxon>
        <taxon>Agrobacterium</taxon>
        <taxon>Agrobacterium tumefaciens complex</taxon>
    </lineage>
</organism>
<name>A0A7Z7BF20_9HYPH</name>
<accession>A0A7Z7BF20</accession>
<feature type="region of interest" description="Disordered" evidence="1">
    <location>
        <begin position="1"/>
        <end position="32"/>
    </location>
</feature>